<dbReference type="EMBL" id="OOIL02000416">
    <property type="protein sequence ID" value="VFQ64636.1"/>
    <property type="molecule type" value="Genomic_DNA"/>
</dbReference>
<dbReference type="PANTHER" id="PTHR45090">
    <property type="entry name" value="CHAPERONE PROTEIN DNAJ 20 CHLOROPLASTIC"/>
    <property type="match status" value="1"/>
</dbReference>
<keyword evidence="3" id="KW-1185">Reference proteome</keyword>
<dbReference type="InterPro" id="IPR053232">
    <property type="entry name" value="DnaJ_C/III_chloroplastic"/>
</dbReference>
<dbReference type="PANTHER" id="PTHR45090:SF4">
    <property type="entry name" value="J DOMAIN-CONTAINING PROTEIN"/>
    <property type="match status" value="1"/>
</dbReference>
<protein>
    <submittedName>
        <fullName evidence="2">Uncharacterized protein</fullName>
    </submittedName>
</protein>
<dbReference type="GO" id="GO:0009507">
    <property type="term" value="C:chloroplast"/>
    <property type="evidence" value="ECO:0007669"/>
    <property type="project" value="TreeGrafter"/>
</dbReference>
<feature type="region of interest" description="Disordered" evidence="1">
    <location>
        <begin position="41"/>
        <end position="69"/>
    </location>
</feature>
<sequence length="69" mass="7973">MAKGLNFALSARRRYCGVQAMEEKSEWKNRWQSQLSELKRRSMCKDDSNGSWGATMRSQRREASSPSQS</sequence>
<name>A0A484KRC5_9ASTE</name>
<evidence type="ECO:0000313" key="3">
    <source>
        <dbReference type="Proteomes" id="UP000595140"/>
    </source>
</evidence>
<accession>A0A484KRC5</accession>
<dbReference type="AlphaFoldDB" id="A0A484KRC5"/>
<proteinExistence type="predicted"/>
<gene>
    <name evidence="2" type="ORF">CCAM_LOCUS6412</name>
</gene>
<dbReference type="Proteomes" id="UP000595140">
    <property type="component" value="Unassembled WGS sequence"/>
</dbReference>
<organism evidence="2 3">
    <name type="scientific">Cuscuta campestris</name>
    <dbReference type="NCBI Taxonomy" id="132261"/>
    <lineage>
        <taxon>Eukaryota</taxon>
        <taxon>Viridiplantae</taxon>
        <taxon>Streptophyta</taxon>
        <taxon>Embryophyta</taxon>
        <taxon>Tracheophyta</taxon>
        <taxon>Spermatophyta</taxon>
        <taxon>Magnoliopsida</taxon>
        <taxon>eudicotyledons</taxon>
        <taxon>Gunneridae</taxon>
        <taxon>Pentapetalae</taxon>
        <taxon>asterids</taxon>
        <taxon>lamiids</taxon>
        <taxon>Solanales</taxon>
        <taxon>Convolvulaceae</taxon>
        <taxon>Cuscuteae</taxon>
        <taxon>Cuscuta</taxon>
        <taxon>Cuscuta subgen. Grammica</taxon>
        <taxon>Cuscuta sect. Cleistogrammica</taxon>
    </lineage>
</organism>
<evidence type="ECO:0000256" key="1">
    <source>
        <dbReference type="SAM" id="MobiDB-lite"/>
    </source>
</evidence>
<evidence type="ECO:0000313" key="2">
    <source>
        <dbReference type="EMBL" id="VFQ64636.1"/>
    </source>
</evidence>
<reference evidence="2 3" key="1">
    <citation type="submission" date="2018-04" db="EMBL/GenBank/DDBJ databases">
        <authorList>
            <person name="Vogel A."/>
        </authorList>
    </citation>
    <scope>NUCLEOTIDE SEQUENCE [LARGE SCALE GENOMIC DNA]</scope>
</reference>
<dbReference type="OrthoDB" id="445556at2759"/>